<dbReference type="Pfam" id="PF00096">
    <property type="entry name" value="zf-C2H2"/>
    <property type="match status" value="1"/>
</dbReference>
<keyword evidence="6" id="KW-0805">Transcription regulation</keyword>
<dbReference type="Gene3D" id="2.170.270.10">
    <property type="entry name" value="SET domain"/>
    <property type="match status" value="1"/>
</dbReference>
<dbReference type="Gene3D" id="3.30.160.60">
    <property type="entry name" value="Classic Zinc Finger"/>
    <property type="match status" value="2"/>
</dbReference>
<feature type="compositionally biased region" description="Polar residues" evidence="11">
    <location>
        <begin position="269"/>
        <end position="281"/>
    </location>
</feature>
<dbReference type="InterPro" id="IPR036236">
    <property type="entry name" value="Znf_C2H2_sf"/>
</dbReference>
<sequence length="823" mass="91411">MEYNPRYEIEAARCGFRGPLLHGSRCLESEACTTRNDSLRFAAWYEQNKSVAPPSFLPPSESSNWTGAQAVGSPVPRPILPVCTNFPYIRPLMTAGNSKTGGLLAGELGSQLQQIPFLPIGTMPPPPEILLAALRAMDGKPAVDSPSETNSSFELNIGRNGEPASTRATQTSRCATRHAPIRQHQSNSYKLKSVPSYDADGWCQLASLLAKALQTPHGNVSNQDACSSSMLNTRPSGSESVDSPSSRNQAEHCGNLHLTNDSEQGRSRMLQSSDNSGQLNYPNGEPDPRIEVRFSPEFQRTCVFCKLTIEEGVCFGPFCVPKVDQYHKGEPTDLSNESNVNNKTGDVSMDLNKSFTQAWDWMTHVRSTANRITDPKLHGSEVNSSPNLAVFRTDLEKCGQPRPGGNLAKDVFGEGLTTPPNHRGSDLEAIFFRSLRVINRGEELLIELDPFGNGDLQLPPRNVGRSNYHYSDSTKTPCSFQDCSVMKSTLEDCQWSNILPTFPFSAHNVRLFHVLQTWMSTSKQGNLSNVDSQSKRLSTTYQSPSGSAPLRSNALNRKGVARKAESGPLNTSQMSQERACSITGQSKHINTRTDFTSTGNRPSPFTGSYPVAHQKELNDRFQSSDSSTDSPKRQLRPAHLVEPEATGEGYSCKYCGKMFAYQYYRDKHLKYTRCVDQGNRKFPCSLCSRSFEKRDRLRIHVLHVHEKHRPHKCHLCEKSFSQSSSLNKHLRCKYCWKPFASHAAHDSHVRRTHSGLVKTTCEPVSARPCETDNAEGVLHEDPNKSANYGGQWNFDVSSWCRSNSQLITAAHSLSSEPKPERFN</sequence>
<feature type="domain" description="C2H2-type" evidence="12">
    <location>
        <begin position="650"/>
        <end position="681"/>
    </location>
</feature>
<keyword evidence="7" id="KW-0238">DNA-binding</keyword>
<evidence type="ECO:0000256" key="11">
    <source>
        <dbReference type="SAM" id="MobiDB-lite"/>
    </source>
</evidence>
<dbReference type="Proteomes" id="UP001497525">
    <property type="component" value="Unassembled WGS sequence"/>
</dbReference>
<gene>
    <name evidence="13" type="ORF">CDAUBV1_LOCUS11246</name>
</gene>
<dbReference type="FunFam" id="3.30.160.60:FF:000325">
    <property type="entry name" value="ZFP90 zinc finger protein"/>
    <property type="match status" value="1"/>
</dbReference>
<dbReference type="PANTHER" id="PTHR16515:SF35">
    <property type="entry name" value="FEZ FAMILY ZINC FINGER PROTEIN 2"/>
    <property type="match status" value="1"/>
</dbReference>
<feature type="region of interest" description="Disordered" evidence="11">
    <location>
        <begin position="141"/>
        <end position="181"/>
    </location>
</feature>
<keyword evidence="4 10" id="KW-0863">Zinc-finger</keyword>
<keyword evidence="8" id="KW-0804">Transcription</keyword>
<organism evidence="13 14">
    <name type="scientific">Calicophoron daubneyi</name>
    <name type="common">Rumen fluke</name>
    <name type="synonym">Paramphistomum daubneyi</name>
    <dbReference type="NCBI Taxonomy" id="300641"/>
    <lineage>
        <taxon>Eukaryota</taxon>
        <taxon>Metazoa</taxon>
        <taxon>Spiralia</taxon>
        <taxon>Lophotrochozoa</taxon>
        <taxon>Platyhelminthes</taxon>
        <taxon>Trematoda</taxon>
        <taxon>Digenea</taxon>
        <taxon>Plagiorchiida</taxon>
        <taxon>Pronocephalata</taxon>
        <taxon>Paramphistomoidea</taxon>
        <taxon>Paramphistomidae</taxon>
        <taxon>Calicophoron</taxon>
    </lineage>
</organism>
<feature type="compositionally biased region" description="Polar residues" evidence="11">
    <location>
        <begin position="568"/>
        <end position="606"/>
    </location>
</feature>
<dbReference type="PANTHER" id="PTHR16515">
    <property type="entry name" value="PR DOMAIN ZINC FINGER PROTEIN"/>
    <property type="match status" value="1"/>
</dbReference>
<evidence type="ECO:0000256" key="3">
    <source>
        <dbReference type="ARBA" id="ARBA00022737"/>
    </source>
</evidence>
<evidence type="ECO:0000256" key="9">
    <source>
        <dbReference type="ARBA" id="ARBA00023242"/>
    </source>
</evidence>
<dbReference type="SMART" id="SM00355">
    <property type="entry name" value="ZnF_C2H2"/>
    <property type="match status" value="4"/>
</dbReference>
<name>A0AAV2TLS1_CALDB</name>
<reference evidence="13" key="1">
    <citation type="submission" date="2024-06" db="EMBL/GenBank/DDBJ databases">
        <authorList>
            <person name="Liu X."/>
            <person name="Lenzi L."/>
            <person name="Haldenby T S."/>
            <person name="Uol C."/>
        </authorList>
    </citation>
    <scope>NUCLEOTIDE SEQUENCE</scope>
</reference>
<protein>
    <recommendedName>
        <fullName evidence="12">C2H2-type domain-containing protein</fullName>
    </recommendedName>
</protein>
<evidence type="ECO:0000256" key="8">
    <source>
        <dbReference type="ARBA" id="ARBA00023163"/>
    </source>
</evidence>
<dbReference type="PROSITE" id="PS00028">
    <property type="entry name" value="ZINC_FINGER_C2H2_1"/>
    <property type="match status" value="1"/>
</dbReference>
<dbReference type="InterPro" id="IPR013087">
    <property type="entry name" value="Znf_C2H2_type"/>
</dbReference>
<keyword evidence="9" id="KW-0539">Nucleus</keyword>
<comment type="caution">
    <text evidence="13">The sequence shown here is derived from an EMBL/GenBank/DDBJ whole genome shotgun (WGS) entry which is preliminary data.</text>
</comment>
<accession>A0AAV2TLS1</accession>
<dbReference type="GO" id="GO:0005634">
    <property type="term" value="C:nucleus"/>
    <property type="evidence" value="ECO:0007669"/>
    <property type="project" value="UniProtKB-SubCell"/>
</dbReference>
<feature type="domain" description="C2H2-type" evidence="12">
    <location>
        <begin position="682"/>
        <end position="710"/>
    </location>
</feature>
<evidence type="ECO:0000313" key="14">
    <source>
        <dbReference type="Proteomes" id="UP001497525"/>
    </source>
</evidence>
<dbReference type="PROSITE" id="PS50157">
    <property type="entry name" value="ZINC_FINGER_C2H2_2"/>
    <property type="match status" value="3"/>
</dbReference>
<evidence type="ECO:0000259" key="12">
    <source>
        <dbReference type="PROSITE" id="PS50157"/>
    </source>
</evidence>
<dbReference type="AlphaFoldDB" id="A0AAV2TLS1"/>
<feature type="compositionally biased region" description="Low complexity" evidence="11">
    <location>
        <begin position="236"/>
        <end position="246"/>
    </location>
</feature>
<evidence type="ECO:0000256" key="7">
    <source>
        <dbReference type="ARBA" id="ARBA00023125"/>
    </source>
</evidence>
<comment type="subcellular location">
    <subcellularLocation>
        <location evidence="1">Nucleus</location>
    </subcellularLocation>
</comment>
<dbReference type="GO" id="GO:0008270">
    <property type="term" value="F:zinc ion binding"/>
    <property type="evidence" value="ECO:0007669"/>
    <property type="project" value="UniProtKB-KW"/>
</dbReference>
<evidence type="ECO:0000256" key="1">
    <source>
        <dbReference type="ARBA" id="ARBA00004123"/>
    </source>
</evidence>
<evidence type="ECO:0000256" key="6">
    <source>
        <dbReference type="ARBA" id="ARBA00023015"/>
    </source>
</evidence>
<dbReference type="InterPro" id="IPR046341">
    <property type="entry name" value="SET_dom_sf"/>
</dbReference>
<feature type="region of interest" description="Disordered" evidence="11">
    <location>
        <begin position="524"/>
        <end position="641"/>
    </location>
</feature>
<feature type="compositionally biased region" description="Polar residues" evidence="11">
    <location>
        <begin position="524"/>
        <end position="546"/>
    </location>
</feature>
<evidence type="ECO:0000256" key="5">
    <source>
        <dbReference type="ARBA" id="ARBA00022833"/>
    </source>
</evidence>
<feature type="domain" description="C2H2-type" evidence="12">
    <location>
        <begin position="711"/>
        <end position="738"/>
    </location>
</feature>
<proteinExistence type="predicted"/>
<keyword evidence="2" id="KW-0479">Metal-binding</keyword>
<dbReference type="InterPro" id="IPR050331">
    <property type="entry name" value="Zinc_finger"/>
</dbReference>
<keyword evidence="5" id="KW-0862">Zinc</keyword>
<keyword evidence="3" id="KW-0677">Repeat</keyword>
<evidence type="ECO:0000256" key="10">
    <source>
        <dbReference type="PROSITE-ProRule" id="PRU00042"/>
    </source>
</evidence>
<dbReference type="SUPFAM" id="SSF57667">
    <property type="entry name" value="beta-beta-alpha zinc fingers"/>
    <property type="match status" value="1"/>
</dbReference>
<evidence type="ECO:0000256" key="2">
    <source>
        <dbReference type="ARBA" id="ARBA00022723"/>
    </source>
</evidence>
<feature type="compositionally biased region" description="Polar residues" evidence="11">
    <location>
        <begin position="620"/>
        <end position="629"/>
    </location>
</feature>
<feature type="region of interest" description="Disordered" evidence="11">
    <location>
        <begin position="217"/>
        <end position="286"/>
    </location>
</feature>
<feature type="compositionally biased region" description="Polar residues" evidence="11">
    <location>
        <begin position="217"/>
        <end position="235"/>
    </location>
</feature>
<evidence type="ECO:0000313" key="13">
    <source>
        <dbReference type="EMBL" id="CAL5136961.1"/>
    </source>
</evidence>
<dbReference type="EMBL" id="CAXLJL010000367">
    <property type="protein sequence ID" value="CAL5136961.1"/>
    <property type="molecule type" value="Genomic_DNA"/>
</dbReference>
<dbReference type="GO" id="GO:0003677">
    <property type="term" value="F:DNA binding"/>
    <property type="evidence" value="ECO:0007669"/>
    <property type="project" value="UniProtKB-KW"/>
</dbReference>
<dbReference type="GO" id="GO:0010468">
    <property type="term" value="P:regulation of gene expression"/>
    <property type="evidence" value="ECO:0007669"/>
    <property type="project" value="TreeGrafter"/>
</dbReference>
<evidence type="ECO:0000256" key="4">
    <source>
        <dbReference type="ARBA" id="ARBA00022771"/>
    </source>
</evidence>